<dbReference type="Gene3D" id="3.30.450.20">
    <property type="entry name" value="PAS domain"/>
    <property type="match status" value="2"/>
</dbReference>
<gene>
    <name evidence="12" type="ORF">X474_09495</name>
</gene>
<evidence type="ECO:0000256" key="4">
    <source>
        <dbReference type="ARBA" id="ARBA00022692"/>
    </source>
</evidence>
<dbReference type="PANTHER" id="PTHR43531:SF14">
    <property type="entry name" value="METHYL-ACCEPTING CHEMOTAXIS PROTEIN I-RELATED"/>
    <property type="match status" value="1"/>
</dbReference>
<protein>
    <submittedName>
        <fullName evidence="12">Methyl-accepting chemotaxis protein</fullName>
    </submittedName>
</protein>
<evidence type="ECO:0000256" key="2">
    <source>
        <dbReference type="ARBA" id="ARBA00022475"/>
    </source>
</evidence>
<keyword evidence="2" id="KW-1003">Cell membrane</keyword>
<dbReference type="STRING" id="1429043.X474_09495"/>
<dbReference type="InParanoid" id="A0A0D2GH10"/>
<evidence type="ECO:0000256" key="10">
    <source>
        <dbReference type="SAM" id="Phobius"/>
    </source>
</evidence>
<dbReference type="InterPro" id="IPR033479">
    <property type="entry name" value="dCache_1"/>
</dbReference>
<comment type="similarity">
    <text evidence="7">Belongs to the methyl-accepting chemotaxis (MCP) protein family.</text>
</comment>
<dbReference type="CDD" id="cd12912">
    <property type="entry name" value="PDC2_MCP_like"/>
    <property type="match status" value="1"/>
</dbReference>
<keyword evidence="8" id="KW-0807">Transducer</keyword>
<keyword evidence="4 10" id="KW-0812">Transmembrane</keyword>
<comment type="subcellular location">
    <subcellularLocation>
        <location evidence="1">Cell membrane</location>
        <topology evidence="1">Multi-pass membrane protein</topology>
    </subcellularLocation>
</comment>
<dbReference type="GO" id="GO:0007165">
    <property type="term" value="P:signal transduction"/>
    <property type="evidence" value="ECO:0007669"/>
    <property type="project" value="UniProtKB-KW"/>
</dbReference>
<name>A0A0D2GH10_9BACT</name>
<evidence type="ECO:0000256" key="6">
    <source>
        <dbReference type="ARBA" id="ARBA00023136"/>
    </source>
</evidence>
<dbReference type="Pfam" id="PF00015">
    <property type="entry name" value="MCPsignal"/>
    <property type="match status" value="1"/>
</dbReference>
<dbReference type="InterPro" id="IPR004090">
    <property type="entry name" value="Chemotax_Me-accpt_rcpt"/>
</dbReference>
<reference evidence="12 13" key="1">
    <citation type="submission" date="2013-11" db="EMBL/GenBank/DDBJ databases">
        <title>Metagenomic analysis of a methanogenic consortium involved in long chain n-alkane degradation.</title>
        <authorList>
            <person name="Davidova I.A."/>
            <person name="Callaghan A.V."/>
            <person name="Wawrik B."/>
            <person name="Pruitt S."/>
            <person name="Marks C."/>
            <person name="Duncan K.E."/>
            <person name="Suflita J.M."/>
        </authorList>
    </citation>
    <scope>NUCLEOTIDE SEQUENCE [LARGE SCALE GENOMIC DNA]</scope>
    <source>
        <strain evidence="12 13">SPR</strain>
    </source>
</reference>
<dbReference type="PRINTS" id="PR00260">
    <property type="entry name" value="CHEMTRNSDUCR"/>
</dbReference>
<keyword evidence="6 10" id="KW-0472">Membrane</keyword>
<dbReference type="InterPro" id="IPR004089">
    <property type="entry name" value="MCPsignal_dom"/>
</dbReference>
<dbReference type="SUPFAM" id="SSF58104">
    <property type="entry name" value="Methyl-accepting chemotaxis protein (MCP) signaling domain"/>
    <property type="match status" value="1"/>
</dbReference>
<dbReference type="GO" id="GO:0005886">
    <property type="term" value="C:plasma membrane"/>
    <property type="evidence" value="ECO:0007669"/>
    <property type="project" value="UniProtKB-SubCell"/>
</dbReference>
<comment type="caution">
    <text evidence="12">The sequence shown here is derived from an EMBL/GenBank/DDBJ whole genome shotgun (WGS) entry which is preliminary data.</text>
</comment>
<evidence type="ECO:0000259" key="11">
    <source>
        <dbReference type="PROSITE" id="PS50111"/>
    </source>
</evidence>
<sequence length="643" mass="68610">MSIKWRLILSFAATIITPILILAITMGISTRQSSVDSFVASINGALTQVDNAMSIMISDAKENVKMVATHLPTTQADDSIVSYLNTTEKSRKDPSQKGGVNSEIFAFYDHMLKSHADYDAVFMGTVDGGFVIAPIMDLPAGYDPRIRTWYKEPMASPGKVTISKAYLSVTGAPVVSICKVFNGPDGKPRGVAGIDLALNKLSDIVNNIKIGKTGYVMLIQQDGTILANPKDKALNFKKLGELESAGMKTLDATEQGKAELSLNDVEYLAYIYKSPSTNWKIIGLIQTEEVMTEFNHLMYLMALLGLALLIVFMVGAYFLSLSITKPVIRIVDSLRRGANEVASASGELSATSQSLAEGSSEQAASIEETSASLEEISSMTRQNADNAGQANSLTKQANEIVGMAKQSMDSLTESMQAVSQASDETFKIIKTIDEIAFQTNLLALNAAVEAARAGEAGAGFAVVADEVRNLAMRAAEAAKNTATLIEDNVTKIKEGTESVTETDQAFAQVTEVSGKVMGLVAEIAHASNEQAEGIEQVNKAIVSMDKVTQANAANAEEAAAASEEMSAQAETMHGVVKDLASMVDGKAEDSDSARIQPKAKVQHASQPGKSAAPPRLTHNAPKAAHPQDPKKVIPLDEDDFKDF</sequence>
<dbReference type="Pfam" id="PF02743">
    <property type="entry name" value="dCache_1"/>
    <property type="match status" value="1"/>
</dbReference>
<dbReference type="AlphaFoldDB" id="A0A0D2GH10"/>
<evidence type="ECO:0000256" key="5">
    <source>
        <dbReference type="ARBA" id="ARBA00022989"/>
    </source>
</evidence>
<dbReference type="PANTHER" id="PTHR43531">
    <property type="entry name" value="PROTEIN ICFG"/>
    <property type="match status" value="1"/>
</dbReference>
<evidence type="ECO:0000256" key="9">
    <source>
        <dbReference type="SAM" id="MobiDB-lite"/>
    </source>
</evidence>
<keyword evidence="5 10" id="KW-1133">Transmembrane helix</keyword>
<feature type="transmembrane region" description="Helical" evidence="10">
    <location>
        <begin position="7"/>
        <end position="28"/>
    </location>
</feature>
<feature type="domain" description="Methyl-accepting transducer" evidence="11">
    <location>
        <begin position="337"/>
        <end position="566"/>
    </location>
</feature>
<dbReference type="RefSeq" id="WP_052515020.1">
    <property type="nucleotide sequence ID" value="NZ_AZAC01000011.1"/>
</dbReference>
<evidence type="ECO:0000256" key="1">
    <source>
        <dbReference type="ARBA" id="ARBA00004651"/>
    </source>
</evidence>
<feature type="compositionally biased region" description="Basic and acidic residues" evidence="9">
    <location>
        <begin position="625"/>
        <end position="634"/>
    </location>
</feature>
<dbReference type="CDD" id="cd18773">
    <property type="entry name" value="PDC1_HK_sensor"/>
    <property type="match status" value="1"/>
</dbReference>
<accession>A0A0D2GH10</accession>
<evidence type="ECO:0000256" key="3">
    <source>
        <dbReference type="ARBA" id="ARBA00022481"/>
    </source>
</evidence>
<dbReference type="GO" id="GO:0006935">
    <property type="term" value="P:chemotaxis"/>
    <property type="evidence" value="ECO:0007669"/>
    <property type="project" value="InterPro"/>
</dbReference>
<dbReference type="Proteomes" id="UP000032233">
    <property type="component" value="Unassembled WGS sequence"/>
</dbReference>
<dbReference type="SMART" id="SM00283">
    <property type="entry name" value="MA"/>
    <property type="match status" value="1"/>
</dbReference>
<evidence type="ECO:0000313" key="12">
    <source>
        <dbReference type="EMBL" id="KIX14217.1"/>
    </source>
</evidence>
<feature type="region of interest" description="Disordered" evidence="9">
    <location>
        <begin position="584"/>
        <end position="643"/>
    </location>
</feature>
<dbReference type="OrthoDB" id="5348717at2"/>
<dbReference type="EMBL" id="AZAC01000011">
    <property type="protein sequence ID" value="KIX14217.1"/>
    <property type="molecule type" value="Genomic_DNA"/>
</dbReference>
<evidence type="ECO:0000256" key="8">
    <source>
        <dbReference type="PROSITE-ProRule" id="PRU00284"/>
    </source>
</evidence>
<dbReference type="GO" id="GO:0004888">
    <property type="term" value="F:transmembrane signaling receptor activity"/>
    <property type="evidence" value="ECO:0007669"/>
    <property type="project" value="InterPro"/>
</dbReference>
<evidence type="ECO:0000313" key="13">
    <source>
        <dbReference type="Proteomes" id="UP000032233"/>
    </source>
</evidence>
<dbReference type="InterPro" id="IPR051310">
    <property type="entry name" value="MCP_chemotaxis"/>
</dbReference>
<proteinExistence type="inferred from homology"/>
<keyword evidence="13" id="KW-1185">Reference proteome</keyword>
<evidence type="ECO:0000256" key="7">
    <source>
        <dbReference type="ARBA" id="ARBA00029447"/>
    </source>
</evidence>
<dbReference type="PROSITE" id="PS50111">
    <property type="entry name" value="CHEMOTAXIS_TRANSDUC_2"/>
    <property type="match status" value="1"/>
</dbReference>
<keyword evidence="3" id="KW-0488">Methylation</keyword>
<feature type="transmembrane region" description="Helical" evidence="10">
    <location>
        <begin position="297"/>
        <end position="319"/>
    </location>
</feature>
<dbReference type="Gene3D" id="1.10.287.950">
    <property type="entry name" value="Methyl-accepting chemotaxis protein"/>
    <property type="match status" value="1"/>
</dbReference>
<organism evidence="12 13">
    <name type="scientific">Dethiosulfatarculus sandiegensis</name>
    <dbReference type="NCBI Taxonomy" id="1429043"/>
    <lineage>
        <taxon>Bacteria</taxon>
        <taxon>Pseudomonadati</taxon>
        <taxon>Thermodesulfobacteriota</taxon>
        <taxon>Desulfarculia</taxon>
        <taxon>Desulfarculales</taxon>
        <taxon>Desulfarculaceae</taxon>
        <taxon>Dethiosulfatarculus</taxon>
    </lineage>
</organism>